<sequence>MGQGSDRLRASARRWRGIVLLAISPVVLAAGVRWMVSAPIDAAGAPSSSWAPAPELPVSEAGPAPDPLSPVGWPDGPLTGPEAKRRLHRAMLALVGRLERLDGYEAIIRRRERVGGSWLREQRLQMKVRHRPASVYLKDIGVDEGCEIIYVEGLRGGKLLSHPGGGLLGLLVPPIELHPESPLAMSQSRFPITEAGLLPVARRLLDAADRDREDPGASVVLDRVEGEDGRTELRSVQRYDAPADGRPFARVEVRFDPETLLPRSYRYHDWPDSPGTPPPLGGCYIVESFDPDASPVDLDFDPTNPRYRFR</sequence>
<reference evidence="2 3" key="1">
    <citation type="submission" date="2018-12" db="EMBL/GenBank/DDBJ databases">
        <authorList>
            <person name="Toschakov S.V."/>
        </authorList>
    </citation>
    <scope>NUCLEOTIDE SEQUENCE [LARGE SCALE GENOMIC DNA]</scope>
    <source>
        <strain evidence="2 3">GM2012</strain>
    </source>
</reference>
<dbReference type="RefSeq" id="WP_126724414.1">
    <property type="nucleotide sequence ID" value="NZ_RYZH01000008.1"/>
</dbReference>
<dbReference type="Proteomes" id="UP000280296">
    <property type="component" value="Unassembled WGS sequence"/>
</dbReference>
<evidence type="ECO:0000256" key="1">
    <source>
        <dbReference type="SAM" id="MobiDB-lite"/>
    </source>
</evidence>
<feature type="region of interest" description="Disordered" evidence="1">
    <location>
        <begin position="49"/>
        <end position="80"/>
    </location>
</feature>
<evidence type="ECO:0000313" key="2">
    <source>
        <dbReference type="EMBL" id="RUL88707.1"/>
    </source>
</evidence>
<dbReference type="InterPro" id="IPR011465">
    <property type="entry name" value="DUF1571"/>
</dbReference>
<dbReference type="Pfam" id="PF07608">
    <property type="entry name" value="DUF1571"/>
    <property type="match status" value="1"/>
</dbReference>
<evidence type="ECO:0000313" key="3">
    <source>
        <dbReference type="Proteomes" id="UP000280296"/>
    </source>
</evidence>
<organism evidence="2 3">
    <name type="scientific">Tautonia sociabilis</name>
    <dbReference type="NCBI Taxonomy" id="2080755"/>
    <lineage>
        <taxon>Bacteria</taxon>
        <taxon>Pseudomonadati</taxon>
        <taxon>Planctomycetota</taxon>
        <taxon>Planctomycetia</taxon>
        <taxon>Isosphaerales</taxon>
        <taxon>Isosphaeraceae</taxon>
        <taxon>Tautonia</taxon>
    </lineage>
</organism>
<keyword evidence="3" id="KW-1185">Reference proteome</keyword>
<protein>
    <submittedName>
        <fullName evidence="2">DUF1571 domain-containing protein</fullName>
    </submittedName>
</protein>
<proteinExistence type="predicted"/>
<gene>
    <name evidence="2" type="ORF">TsocGM_06110</name>
</gene>
<comment type="caution">
    <text evidence="2">The sequence shown here is derived from an EMBL/GenBank/DDBJ whole genome shotgun (WGS) entry which is preliminary data.</text>
</comment>
<reference evidence="2 3" key="2">
    <citation type="submission" date="2019-01" db="EMBL/GenBank/DDBJ databases">
        <title>Tautonia sociabilis, a novel thermotolerant planctomycete of Isosphaeraceae family, isolated from a 4000 m deep subterranean habitat.</title>
        <authorList>
            <person name="Kovaleva O.L."/>
            <person name="Elcheninov A.G."/>
            <person name="Van Heerden E."/>
            <person name="Toshchakov S.V."/>
            <person name="Novikov A."/>
            <person name="Bonch-Osmolovskaya E.A."/>
            <person name="Kublanov I.V."/>
        </authorList>
    </citation>
    <scope>NUCLEOTIDE SEQUENCE [LARGE SCALE GENOMIC DNA]</scope>
    <source>
        <strain evidence="2 3">GM2012</strain>
    </source>
</reference>
<dbReference type="AlphaFoldDB" id="A0A432MNE2"/>
<name>A0A432MNE2_9BACT</name>
<dbReference type="OrthoDB" id="5456309at2"/>
<dbReference type="EMBL" id="RYZH01000008">
    <property type="protein sequence ID" value="RUL88707.1"/>
    <property type="molecule type" value="Genomic_DNA"/>
</dbReference>
<accession>A0A432MNE2</accession>